<dbReference type="InterPro" id="IPR017972">
    <property type="entry name" value="Cyt_P450_CS"/>
</dbReference>
<evidence type="ECO:0000313" key="3">
    <source>
        <dbReference type="EMBL" id="GAA3882235.1"/>
    </source>
</evidence>
<dbReference type="Pfam" id="PF00067">
    <property type="entry name" value="p450"/>
    <property type="match status" value="1"/>
</dbReference>
<protein>
    <submittedName>
        <fullName evidence="3">Cytochrome P450</fullName>
    </submittedName>
</protein>
<dbReference type="PRINTS" id="PR00359">
    <property type="entry name" value="BP450"/>
</dbReference>
<comment type="similarity">
    <text evidence="1 2">Belongs to the cytochrome P450 family.</text>
</comment>
<dbReference type="PROSITE" id="PS00086">
    <property type="entry name" value="CYTOCHROME_P450"/>
    <property type="match status" value="1"/>
</dbReference>
<dbReference type="PANTHER" id="PTHR46696:SF1">
    <property type="entry name" value="CYTOCHROME P450 YJIB-RELATED"/>
    <property type="match status" value="1"/>
</dbReference>
<evidence type="ECO:0000256" key="1">
    <source>
        <dbReference type="ARBA" id="ARBA00010617"/>
    </source>
</evidence>
<sequence>MSVRETYQHDEVSFEDLENDPYPTYKRWRRERPIGYLPDMQSWMVTGWEDCETIGAAGDSVDGFSEGAIRYFGHNILNIDGAPHKQLRASIDASLKPKTVRQYIERLARPIAKEYVSRIRERGSVDATTGLLELVSVRVVANVLGLAEQPDETLQRWFIDLNAGLNNFMQDPDVLVRAETAKAESADFSRERLAELLKTPDETTFAHMLLSNTPDGQPRSFEDLIGTIWVMILGGFQEPGHAAAASLLGVLEDREQYAAVRGDLSLIPAAIHEGLRWIAPFGFAQRRIVKDLEVGGVVIPAGDEVQLILASANRDETRYENPDKFDLFRPRLPVASFGYGSHFCAGHFLSRELEKVTFEEMFTQLPNLRLDPQSAPVITGFGVRGVKHLPVVWDD</sequence>
<dbReference type="InterPro" id="IPR002397">
    <property type="entry name" value="Cyt_P450_B"/>
</dbReference>
<keyword evidence="2" id="KW-0479">Metal-binding</keyword>
<gene>
    <name evidence="3" type="ORF">GCM10022381_25630</name>
</gene>
<organism evidence="3 4">
    <name type="scientific">Leifsonia kafniensis</name>
    <dbReference type="NCBI Taxonomy" id="475957"/>
    <lineage>
        <taxon>Bacteria</taxon>
        <taxon>Bacillati</taxon>
        <taxon>Actinomycetota</taxon>
        <taxon>Actinomycetes</taxon>
        <taxon>Micrococcales</taxon>
        <taxon>Microbacteriaceae</taxon>
        <taxon>Leifsonia</taxon>
    </lineage>
</organism>
<evidence type="ECO:0000313" key="4">
    <source>
        <dbReference type="Proteomes" id="UP001501803"/>
    </source>
</evidence>
<evidence type="ECO:0000256" key="2">
    <source>
        <dbReference type="RuleBase" id="RU000461"/>
    </source>
</evidence>
<comment type="caution">
    <text evidence="3">The sequence shown here is derived from an EMBL/GenBank/DDBJ whole genome shotgun (WGS) entry which is preliminary data.</text>
</comment>
<name>A0ABP7KLX3_9MICO</name>
<keyword evidence="2" id="KW-0503">Monooxygenase</keyword>
<dbReference type="InterPro" id="IPR036396">
    <property type="entry name" value="Cyt_P450_sf"/>
</dbReference>
<keyword evidence="2" id="KW-0349">Heme</keyword>
<dbReference type="PANTHER" id="PTHR46696">
    <property type="entry name" value="P450, PUTATIVE (EUROFUNG)-RELATED"/>
    <property type="match status" value="1"/>
</dbReference>
<dbReference type="Proteomes" id="UP001501803">
    <property type="component" value="Unassembled WGS sequence"/>
</dbReference>
<accession>A0ABP7KLX3</accession>
<dbReference type="SUPFAM" id="SSF48264">
    <property type="entry name" value="Cytochrome P450"/>
    <property type="match status" value="1"/>
</dbReference>
<dbReference type="Gene3D" id="1.10.630.10">
    <property type="entry name" value="Cytochrome P450"/>
    <property type="match status" value="1"/>
</dbReference>
<keyword evidence="4" id="KW-1185">Reference proteome</keyword>
<dbReference type="EMBL" id="BAABCN010000007">
    <property type="protein sequence ID" value="GAA3882235.1"/>
    <property type="molecule type" value="Genomic_DNA"/>
</dbReference>
<dbReference type="InterPro" id="IPR001128">
    <property type="entry name" value="Cyt_P450"/>
</dbReference>
<keyword evidence="2" id="KW-0408">Iron</keyword>
<proteinExistence type="inferred from homology"/>
<reference evidence="4" key="1">
    <citation type="journal article" date="2019" name="Int. J. Syst. Evol. Microbiol.">
        <title>The Global Catalogue of Microorganisms (GCM) 10K type strain sequencing project: providing services to taxonomists for standard genome sequencing and annotation.</title>
        <authorList>
            <consortium name="The Broad Institute Genomics Platform"/>
            <consortium name="The Broad Institute Genome Sequencing Center for Infectious Disease"/>
            <person name="Wu L."/>
            <person name="Ma J."/>
        </authorList>
    </citation>
    <scope>NUCLEOTIDE SEQUENCE [LARGE SCALE GENOMIC DNA]</scope>
    <source>
        <strain evidence="4">JCM 17021</strain>
    </source>
</reference>
<keyword evidence="2" id="KW-0560">Oxidoreductase</keyword>